<gene>
    <name evidence="1" type="ORF">sS8_1948</name>
</gene>
<evidence type="ECO:0000313" key="2">
    <source>
        <dbReference type="Proteomes" id="UP000266313"/>
    </source>
</evidence>
<keyword evidence="2" id="KW-1185">Reference proteome</keyword>
<proteinExistence type="predicted"/>
<dbReference type="Proteomes" id="UP000266313">
    <property type="component" value="Chromosome"/>
</dbReference>
<organism evidence="1 2">
    <name type="scientific">Methylocaldum marinum</name>
    <dbReference type="NCBI Taxonomy" id="1432792"/>
    <lineage>
        <taxon>Bacteria</taxon>
        <taxon>Pseudomonadati</taxon>
        <taxon>Pseudomonadota</taxon>
        <taxon>Gammaproteobacteria</taxon>
        <taxon>Methylococcales</taxon>
        <taxon>Methylococcaceae</taxon>
        <taxon>Methylocaldum</taxon>
    </lineage>
</organism>
<sequence>MQERALREAVLNGVRELSGQRLLLNPQAMALVNDFNLPSNYSGAIAFPLANGRSTKGINS</sequence>
<dbReference type="AlphaFoldDB" id="A0A250KQT4"/>
<dbReference type="KEGG" id="mmai:sS8_1948"/>
<reference evidence="1 2" key="1">
    <citation type="submission" date="2016-12" db="EMBL/GenBank/DDBJ databases">
        <title>Genome sequencing of Methylocaldum marinum.</title>
        <authorList>
            <person name="Takeuchi M."/>
            <person name="Kamagata Y."/>
            <person name="Hiraoka S."/>
            <person name="Oshima K."/>
            <person name="Hattori M."/>
            <person name="Iwasaki W."/>
        </authorList>
    </citation>
    <scope>NUCLEOTIDE SEQUENCE [LARGE SCALE GENOMIC DNA]</scope>
    <source>
        <strain evidence="1 2">S8</strain>
    </source>
</reference>
<evidence type="ECO:0000313" key="1">
    <source>
        <dbReference type="EMBL" id="BBA33902.1"/>
    </source>
</evidence>
<dbReference type="EMBL" id="AP017928">
    <property type="protein sequence ID" value="BBA33902.1"/>
    <property type="molecule type" value="Genomic_DNA"/>
</dbReference>
<accession>A0A250KQT4</accession>
<name>A0A250KQT4_9GAMM</name>
<protein>
    <submittedName>
        <fullName evidence="1">Amino acid adenylation domain protein</fullName>
    </submittedName>
</protein>
<dbReference type="RefSeq" id="WP_170160877.1">
    <property type="nucleotide sequence ID" value="NZ_AP017928.1"/>
</dbReference>